<feature type="region of interest" description="Disordered" evidence="2">
    <location>
        <begin position="81"/>
        <end position="110"/>
    </location>
</feature>
<protein>
    <recommendedName>
        <fullName evidence="3">SWIM-type domain-containing protein</fullName>
    </recommendedName>
</protein>
<evidence type="ECO:0000256" key="1">
    <source>
        <dbReference type="PROSITE-ProRule" id="PRU00325"/>
    </source>
</evidence>
<proteinExistence type="predicted"/>
<dbReference type="GO" id="GO:0008270">
    <property type="term" value="F:zinc ion binding"/>
    <property type="evidence" value="ECO:0007669"/>
    <property type="project" value="UniProtKB-KW"/>
</dbReference>
<evidence type="ECO:0000256" key="2">
    <source>
        <dbReference type="SAM" id="MobiDB-lite"/>
    </source>
</evidence>
<keyword evidence="1" id="KW-0862">Zinc</keyword>
<dbReference type="OrthoDB" id="10400006at2759"/>
<evidence type="ECO:0000259" key="3">
    <source>
        <dbReference type="PROSITE" id="PS50966"/>
    </source>
</evidence>
<organism evidence="4 5">
    <name type="scientific">Perkinsus olseni</name>
    <name type="common">Perkinsus atlanticus</name>
    <dbReference type="NCBI Taxonomy" id="32597"/>
    <lineage>
        <taxon>Eukaryota</taxon>
        <taxon>Sar</taxon>
        <taxon>Alveolata</taxon>
        <taxon>Perkinsozoa</taxon>
        <taxon>Perkinsea</taxon>
        <taxon>Perkinsida</taxon>
        <taxon>Perkinsidae</taxon>
        <taxon>Perkinsus</taxon>
    </lineage>
</organism>
<feature type="compositionally biased region" description="Pro residues" evidence="2">
    <location>
        <begin position="1"/>
        <end position="17"/>
    </location>
</feature>
<feature type="compositionally biased region" description="Low complexity" evidence="2">
    <location>
        <begin position="84"/>
        <end position="104"/>
    </location>
</feature>
<dbReference type="InterPro" id="IPR007527">
    <property type="entry name" value="Znf_SWIM"/>
</dbReference>
<evidence type="ECO:0000313" key="4">
    <source>
        <dbReference type="EMBL" id="KAF4665622.1"/>
    </source>
</evidence>
<comment type="caution">
    <text evidence="4">The sequence shown here is derived from an EMBL/GenBank/DDBJ whole genome shotgun (WGS) entry which is preliminary data.</text>
</comment>
<name>A0A7J6M242_PEROL</name>
<keyword evidence="1" id="KW-0863">Zinc-finger</keyword>
<keyword evidence="1" id="KW-0479">Metal-binding</keyword>
<gene>
    <name evidence="4" type="ORF">FOZ61_010735</name>
</gene>
<dbReference type="EMBL" id="JABAHT010000090">
    <property type="protein sequence ID" value="KAF4665622.1"/>
    <property type="molecule type" value="Genomic_DNA"/>
</dbReference>
<feature type="domain" description="SWIM-type" evidence="3">
    <location>
        <begin position="182"/>
        <end position="218"/>
    </location>
</feature>
<dbReference type="PROSITE" id="PS50966">
    <property type="entry name" value="ZF_SWIM"/>
    <property type="match status" value="1"/>
</dbReference>
<sequence>MSNPTLRPPGESPPVPSPVRVSSVTQGSTEHWRVVETIFSKFTDAQISAVLLPLLKSRPEALRQRVLVAALSLAHSELGESINSTASTPGSPVGSPSSPSTSSSAGGGGGGIALPRSLLHPLTGREFHGSAEASDESSVKSYAHSTIRLLGRDSVGFASVDQEEQPAIAHQFRIVNDSGEQFTVNVAPNSTPSCDCPAFVAAPDFCCEHLLFVYVQVLKLPAARQAVAEALKKPSIFEDIEREQNISGLHQCQICFKLEGRGPFVMTCGGCGGRMCVPG</sequence>
<dbReference type="AlphaFoldDB" id="A0A7J6M242"/>
<dbReference type="Proteomes" id="UP000570595">
    <property type="component" value="Unassembled WGS sequence"/>
</dbReference>
<feature type="region of interest" description="Disordered" evidence="2">
    <location>
        <begin position="1"/>
        <end position="27"/>
    </location>
</feature>
<reference evidence="4 5" key="1">
    <citation type="submission" date="2020-04" db="EMBL/GenBank/DDBJ databases">
        <title>Perkinsus olseni comparative genomics.</title>
        <authorList>
            <person name="Bogema D.R."/>
        </authorList>
    </citation>
    <scope>NUCLEOTIDE SEQUENCE [LARGE SCALE GENOMIC DNA]</scope>
    <source>
        <strain evidence="4">ATCC PRA-179</strain>
    </source>
</reference>
<accession>A0A7J6M242</accession>
<evidence type="ECO:0000313" key="5">
    <source>
        <dbReference type="Proteomes" id="UP000570595"/>
    </source>
</evidence>